<protein>
    <submittedName>
        <fullName evidence="1">Uncharacterized protein</fullName>
    </submittedName>
</protein>
<accession>A0ABT0RWL0</accession>
<proteinExistence type="predicted"/>
<comment type="caution">
    <text evidence="1">The sequence shown here is derived from an EMBL/GenBank/DDBJ whole genome shotgun (WGS) entry which is preliminary data.</text>
</comment>
<evidence type="ECO:0000313" key="2">
    <source>
        <dbReference type="Proteomes" id="UP001203410"/>
    </source>
</evidence>
<keyword evidence="2" id="KW-1185">Reference proteome</keyword>
<evidence type="ECO:0000313" key="1">
    <source>
        <dbReference type="EMBL" id="MCL6699284.1"/>
    </source>
</evidence>
<reference evidence="1 2" key="1">
    <citation type="submission" date="2022-05" db="EMBL/GenBank/DDBJ databases">
        <authorList>
            <person name="Jo J.-H."/>
            <person name="Im W.-T."/>
        </authorList>
    </citation>
    <scope>NUCLEOTIDE SEQUENCE [LARGE SCALE GENOMIC DNA]</scope>
    <source>
        <strain evidence="1 2">NSE70-1</strain>
    </source>
</reference>
<gene>
    <name evidence="1" type="ORF">LZ496_10890</name>
</gene>
<sequence length="114" mass="12870">MYQTLIYGVIDGKLIRDHARGVAPALYAKLVQGAPDPLIDRMGADPQLGCDFLAAVMAVNQQQALDLAFSKPSDWRILIIDSAGLFNAIRHHQVHQYSFRAWNKCWNRLPREIP</sequence>
<name>A0ABT0RWL0_9SPHN</name>
<dbReference type="Proteomes" id="UP001203410">
    <property type="component" value="Unassembled WGS sequence"/>
</dbReference>
<organism evidence="1 2">
    <name type="scientific">Sphingomonas caseinilyticus</name>
    <dbReference type="NCBI Taxonomy" id="2908205"/>
    <lineage>
        <taxon>Bacteria</taxon>
        <taxon>Pseudomonadati</taxon>
        <taxon>Pseudomonadota</taxon>
        <taxon>Alphaproteobacteria</taxon>
        <taxon>Sphingomonadales</taxon>
        <taxon>Sphingomonadaceae</taxon>
        <taxon>Sphingomonas</taxon>
    </lineage>
</organism>
<dbReference type="EMBL" id="JAMGBA010000002">
    <property type="protein sequence ID" value="MCL6699284.1"/>
    <property type="molecule type" value="Genomic_DNA"/>
</dbReference>